<accession>A0A106BX61</accession>
<evidence type="ECO:0000256" key="2">
    <source>
        <dbReference type="ARBA" id="ARBA00022741"/>
    </source>
</evidence>
<reference evidence="5 6" key="1">
    <citation type="submission" date="2016-01" db="EMBL/GenBank/DDBJ databases">
        <title>Draft genome of the antarctic isolate Shewanella frigidimarina Ag06-30.</title>
        <authorList>
            <person name="Parmeciano Di Noto G."/>
            <person name="Vazquez S."/>
            <person name="Mac Cormack W."/>
            <person name="Iriarte A."/>
            <person name="Quiroga C."/>
        </authorList>
    </citation>
    <scope>NUCLEOTIDE SEQUENCE [LARGE SCALE GENOMIC DNA]</scope>
    <source>
        <strain evidence="5 6">Ag06-30</strain>
    </source>
</reference>
<comment type="caution">
    <text evidence="5">The sequence shown here is derived from an EMBL/GenBank/DDBJ whole genome shotgun (WGS) entry which is preliminary data.</text>
</comment>
<keyword evidence="1" id="KW-0813">Transport</keyword>
<dbReference type="InterPro" id="IPR003439">
    <property type="entry name" value="ABC_transporter-like_ATP-bd"/>
</dbReference>
<gene>
    <name evidence="5" type="ORF">AWJ07_09700</name>
</gene>
<dbReference type="PROSITE" id="PS00211">
    <property type="entry name" value="ABC_TRANSPORTER_1"/>
    <property type="match status" value="1"/>
</dbReference>
<dbReference type="Proteomes" id="UP000055702">
    <property type="component" value="Unassembled WGS sequence"/>
</dbReference>
<evidence type="ECO:0000313" key="6">
    <source>
        <dbReference type="Proteomes" id="UP000055702"/>
    </source>
</evidence>
<dbReference type="InterPro" id="IPR003593">
    <property type="entry name" value="AAA+_ATPase"/>
</dbReference>
<dbReference type="SUPFAM" id="SSF52540">
    <property type="entry name" value="P-loop containing nucleoside triphosphate hydrolases"/>
    <property type="match status" value="1"/>
</dbReference>
<proteinExistence type="predicted"/>
<dbReference type="AlphaFoldDB" id="A0A106BX61"/>
<sequence>MVKPIITVEHLFAQYGDTHVLKDVNLEVNPGEILVVMGGSGSGKSTLLNHMLGLKTPTSGTIMIDGVNIFTAKNKQLRNLRKKMGVAFQGGALLSSLTVADNVRLPLEHNTSLDTQTIDIMVRMKLELMNMAGTGHLMPSELSGGMLKRAGLARAVIMDPKLLFFDEPSAGLDPTTAVELDELILTLRDAMNMTIVVVTHELESVFKIADRVVVLFAGEVVANGTVDEIRNSPDERIQNMINRQPNTQRDDGEVYFNRLLNKDKN</sequence>
<dbReference type="SMART" id="SM00382">
    <property type="entry name" value="AAA"/>
    <property type="match status" value="1"/>
</dbReference>
<dbReference type="EMBL" id="LRDC01000071">
    <property type="protein sequence ID" value="KVX00079.1"/>
    <property type="molecule type" value="Genomic_DNA"/>
</dbReference>
<dbReference type="InterPro" id="IPR017871">
    <property type="entry name" value="ABC_transporter-like_CS"/>
</dbReference>
<dbReference type="PANTHER" id="PTHR43023:SF3">
    <property type="entry name" value="PROTEIN TRIGALACTOSYLDIACYLGLYCEROL 3, CHLOROPLASTIC"/>
    <property type="match status" value="1"/>
</dbReference>
<dbReference type="Gene3D" id="3.40.50.300">
    <property type="entry name" value="P-loop containing nucleotide triphosphate hydrolases"/>
    <property type="match status" value="1"/>
</dbReference>
<evidence type="ECO:0000259" key="4">
    <source>
        <dbReference type="PROSITE" id="PS50893"/>
    </source>
</evidence>
<dbReference type="PANTHER" id="PTHR43023">
    <property type="entry name" value="PROTEIN TRIGALACTOSYLDIACYLGLYCEROL 3, CHLOROPLASTIC"/>
    <property type="match status" value="1"/>
</dbReference>
<dbReference type="RefSeq" id="WP_059747783.1">
    <property type="nucleotide sequence ID" value="NZ_JBOZPT010000007.1"/>
</dbReference>
<protein>
    <submittedName>
        <fullName evidence="5">ABC transporter ATP-binding protein</fullName>
    </submittedName>
</protein>
<keyword evidence="3 5" id="KW-0067">ATP-binding</keyword>
<dbReference type="GO" id="GO:0016887">
    <property type="term" value="F:ATP hydrolysis activity"/>
    <property type="evidence" value="ECO:0007669"/>
    <property type="project" value="InterPro"/>
</dbReference>
<dbReference type="GO" id="GO:0005524">
    <property type="term" value="F:ATP binding"/>
    <property type="evidence" value="ECO:0007669"/>
    <property type="project" value="UniProtKB-KW"/>
</dbReference>
<keyword evidence="2" id="KW-0547">Nucleotide-binding</keyword>
<dbReference type="InterPro" id="IPR027417">
    <property type="entry name" value="P-loop_NTPase"/>
</dbReference>
<feature type="domain" description="ABC transporter" evidence="4">
    <location>
        <begin position="6"/>
        <end position="242"/>
    </location>
</feature>
<organism evidence="5">
    <name type="scientific">Shewanella frigidimarina</name>
    <dbReference type="NCBI Taxonomy" id="56812"/>
    <lineage>
        <taxon>Bacteria</taxon>
        <taxon>Pseudomonadati</taxon>
        <taxon>Pseudomonadota</taxon>
        <taxon>Gammaproteobacteria</taxon>
        <taxon>Alteromonadales</taxon>
        <taxon>Shewanellaceae</taxon>
        <taxon>Shewanella</taxon>
    </lineage>
</organism>
<dbReference type="Pfam" id="PF00005">
    <property type="entry name" value="ABC_tran"/>
    <property type="match status" value="1"/>
</dbReference>
<evidence type="ECO:0000256" key="1">
    <source>
        <dbReference type="ARBA" id="ARBA00022448"/>
    </source>
</evidence>
<name>A0A106BX61_SHEFR</name>
<evidence type="ECO:0000256" key="3">
    <source>
        <dbReference type="ARBA" id="ARBA00022840"/>
    </source>
</evidence>
<evidence type="ECO:0000313" key="5">
    <source>
        <dbReference type="EMBL" id="KVX00079.1"/>
    </source>
</evidence>
<dbReference type="PROSITE" id="PS50893">
    <property type="entry name" value="ABC_TRANSPORTER_2"/>
    <property type="match status" value="1"/>
</dbReference>